<comment type="caution">
    <text evidence="10">The sequence shown here is derived from an EMBL/GenBank/DDBJ whole genome shotgun (WGS) entry which is preliminary data.</text>
</comment>
<evidence type="ECO:0000256" key="1">
    <source>
        <dbReference type="ARBA" id="ARBA00004123"/>
    </source>
</evidence>
<keyword evidence="5" id="KW-0539">Nucleus</keyword>
<keyword evidence="4 6" id="KW-0067">ATP-binding</keyword>
<dbReference type="InterPro" id="IPR004396">
    <property type="entry name" value="ATPase_YchF/OLA1"/>
</dbReference>
<dbReference type="InterPro" id="IPR027417">
    <property type="entry name" value="P-loop_NTPase"/>
</dbReference>
<protein>
    <recommendedName>
        <fullName evidence="6">Obg-like ATPase 1</fullName>
    </recommendedName>
</protein>
<dbReference type="HAMAP" id="MF_00944">
    <property type="entry name" value="YchF_OLA1_ATPase"/>
    <property type="match status" value="1"/>
</dbReference>
<evidence type="ECO:0000256" key="7">
    <source>
        <dbReference type="SAM" id="MobiDB-lite"/>
    </source>
</evidence>
<evidence type="ECO:0000256" key="6">
    <source>
        <dbReference type="HAMAP-Rule" id="MF_03167"/>
    </source>
</evidence>
<dbReference type="InterPro" id="IPR022214">
    <property type="entry name" value="MZT1"/>
</dbReference>
<dbReference type="NCBIfam" id="TIGR00092">
    <property type="entry name" value="redox-regulated ATPase YchF"/>
    <property type="match status" value="1"/>
</dbReference>
<feature type="compositionally biased region" description="Low complexity" evidence="7">
    <location>
        <begin position="1314"/>
        <end position="1335"/>
    </location>
</feature>
<evidence type="ECO:0000256" key="2">
    <source>
        <dbReference type="ARBA" id="ARBA00022448"/>
    </source>
</evidence>
<dbReference type="InterPro" id="IPR023192">
    <property type="entry name" value="TGS-like_dom_sf"/>
</dbReference>
<dbReference type="CDD" id="cd04867">
    <property type="entry name" value="TGS_YchF_OLA1"/>
    <property type="match status" value="1"/>
</dbReference>
<feature type="compositionally biased region" description="Polar residues" evidence="7">
    <location>
        <begin position="2334"/>
        <end position="2343"/>
    </location>
</feature>
<dbReference type="Pfam" id="PF06071">
    <property type="entry name" value="YchF-GTPase_C"/>
    <property type="match status" value="1"/>
</dbReference>
<feature type="compositionally biased region" description="Pro residues" evidence="7">
    <location>
        <begin position="1485"/>
        <end position="1499"/>
    </location>
</feature>
<keyword evidence="2" id="KW-0813">Transport</keyword>
<dbReference type="InterPro" id="IPR012675">
    <property type="entry name" value="Beta-grasp_dom_sf"/>
</dbReference>
<proteinExistence type="inferred from homology"/>
<feature type="region of interest" description="Disordered" evidence="7">
    <location>
        <begin position="2130"/>
        <end position="2184"/>
    </location>
</feature>
<feature type="compositionally biased region" description="Low complexity" evidence="7">
    <location>
        <begin position="2282"/>
        <end position="2294"/>
    </location>
</feature>
<comment type="function">
    <text evidence="6">Hydrolyzes ATP, and can also hydrolyze GTP with lower efficiency. Has lower affinity for GTP.</text>
</comment>
<dbReference type="PANTHER" id="PTHR23305:SF11">
    <property type="entry name" value="OBG-LIKE ATPASE 1"/>
    <property type="match status" value="1"/>
</dbReference>
<feature type="region of interest" description="Disordered" evidence="7">
    <location>
        <begin position="1314"/>
        <end position="1843"/>
    </location>
</feature>
<dbReference type="InterPro" id="IPR015943">
    <property type="entry name" value="WD40/YVTN_repeat-like_dom_sf"/>
</dbReference>
<dbReference type="GO" id="GO:0043023">
    <property type="term" value="F:ribosomal large subunit binding"/>
    <property type="evidence" value="ECO:0007669"/>
    <property type="project" value="UniProtKB-UniRule"/>
</dbReference>
<dbReference type="PROSITE" id="PS51880">
    <property type="entry name" value="TGS"/>
    <property type="match status" value="1"/>
</dbReference>
<dbReference type="InterPro" id="IPR013029">
    <property type="entry name" value="YchF_C"/>
</dbReference>
<dbReference type="Gene3D" id="2.130.10.10">
    <property type="entry name" value="YVTN repeat-like/Quinoprotein amine dehydrogenase"/>
    <property type="match status" value="1"/>
</dbReference>
<feature type="compositionally biased region" description="Low complexity" evidence="7">
    <location>
        <begin position="1690"/>
        <end position="1706"/>
    </location>
</feature>
<dbReference type="InterPro" id="IPR004095">
    <property type="entry name" value="TGS"/>
</dbReference>
<accession>A0A5N5QWQ5</accession>
<feature type="region of interest" description="Disordered" evidence="7">
    <location>
        <begin position="2209"/>
        <end position="2424"/>
    </location>
</feature>
<dbReference type="PROSITE" id="PS51710">
    <property type="entry name" value="G_OBG"/>
    <property type="match status" value="1"/>
</dbReference>
<feature type="compositionally biased region" description="Basic and acidic residues" evidence="7">
    <location>
        <begin position="2214"/>
        <end position="2223"/>
    </location>
</feature>
<keyword evidence="11" id="KW-1185">Reference proteome</keyword>
<dbReference type="InterPro" id="IPR041706">
    <property type="entry name" value="YchF_N"/>
</dbReference>
<dbReference type="GO" id="GO:0005737">
    <property type="term" value="C:cytoplasm"/>
    <property type="evidence" value="ECO:0007669"/>
    <property type="project" value="UniProtKB-SubCell"/>
</dbReference>
<dbReference type="Gene3D" id="3.10.20.30">
    <property type="match status" value="1"/>
</dbReference>
<feature type="compositionally biased region" description="Basic and acidic residues" evidence="7">
    <location>
        <begin position="1419"/>
        <end position="1431"/>
    </location>
</feature>
<feature type="compositionally biased region" description="Low complexity" evidence="7">
    <location>
        <begin position="1789"/>
        <end position="1803"/>
    </location>
</feature>
<dbReference type="SUPFAM" id="SSF52540">
    <property type="entry name" value="P-loop containing nucleoside triphosphate hydrolases"/>
    <property type="match status" value="1"/>
</dbReference>
<feature type="binding site" evidence="6">
    <location>
        <begin position="31"/>
        <end position="36"/>
    </location>
    <ligand>
        <name>ATP</name>
        <dbReference type="ChEBI" id="CHEBI:30616"/>
    </ligand>
</feature>
<reference evidence="10 11" key="1">
    <citation type="journal article" date="2019" name="Fungal Biol. Biotechnol.">
        <title>Draft genome sequence of fastidious pathogen Ceratobasidium theobromae, which causes vascular-streak dieback in Theobroma cacao.</title>
        <authorList>
            <person name="Ali S.S."/>
            <person name="Asman A."/>
            <person name="Shao J."/>
            <person name="Firmansyah A.P."/>
            <person name="Susilo A.W."/>
            <person name="Rosmana A."/>
            <person name="McMahon P."/>
            <person name="Junaid M."/>
            <person name="Guest D."/>
            <person name="Kheng T.Y."/>
            <person name="Meinhardt L.W."/>
            <person name="Bailey B.A."/>
        </authorList>
    </citation>
    <scope>NUCLEOTIDE SEQUENCE [LARGE SCALE GENOMIC DNA]</scope>
    <source>
        <strain evidence="10 11">CT2</strain>
    </source>
</reference>
<organism evidence="10 11">
    <name type="scientific">Ceratobasidium theobromae</name>
    <dbReference type="NCBI Taxonomy" id="1582974"/>
    <lineage>
        <taxon>Eukaryota</taxon>
        <taxon>Fungi</taxon>
        <taxon>Dikarya</taxon>
        <taxon>Basidiomycota</taxon>
        <taxon>Agaricomycotina</taxon>
        <taxon>Agaricomycetes</taxon>
        <taxon>Cantharellales</taxon>
        <taxon>Ceratobasidiaceae</taxon>
        <taxon>Ceratobasidium</taxon>
    </lineage>
</organism>
<dbReference type="InterPro" id="IPR012676">
    <property type="entry name" value="TGS-like"/>
</dbReference>
<dbReference type="CDD" id="cd01900">
    <property type="entry name" value="YchF"/>
    <property type="match status" value="1"/>
</dbReference>
<dbReference type="GO" id="GO:0005524">
    <property type="term" value="F:ATP binding"/>
    <property type="evidence" value="ECO:0007669"/>
    <property type="project" value="UniProtKB-UniRule"/>
</dbReference>
<dbReference type="GO" id="GO:0005634">
    <property type="term" value="C:nucleus"/>
    <property type="evidence" value="ECO:0007669"/>
    <property type="project" value="UniProtKB-SubCell"/>
</dbReference>
<dbReference type="Gene3D" id="3.40.50.300">
    <property type="entry name" value="P-loop containing nucleotide triphosphate hydrolases"/>
    <property type="match status" value="1"/>
</dbReference>
<evidence type="ECO:0000259" key="9">
    <source>
        <dbReference type="PROSITE" id="PS51880"/>
    </source>
</evidence>
<feature type="domain" description="OBG-type G" evidence="8">
    <location>
        <begin position="22"/>
        <end position="287"/>
    </location>
</feature>
<feature type="region of interest" description="Disordered" evidence="7">
    <location>
        <begin position="1260"/>
        <end position="1290"/>
    </location>
</feature>
<dbReference type="PANTHER" id="PTHR23305">
    <property type="entry name" value="OBG GTPASE FAMILY"/>
    <property type="match status" value="1"/>
</dbReference>
<dbReference type="Gene3D" id="1.10.150.300">
    <property type="entry name" value="TGS-like domain"/>
    <property type="match status" value="1"/>
</dbReference>
<dbReference type="SUPFAM" id="SSF81271">
    <property type="entry name" value="TGS-like"/>
    <property type="match status" value="1"/>
</dbReference>
<dbReference type="GO" id="GO:0000931">
    <property type="term" value="C:gamma-tubulin ring complex"/>
    <property type="evidence" value="ECO:0007669"/>
    <property type="project" value="InterPro"/>
</dbReference>
<feature type="compositionally biased region" description="Low complexity" evidence="7">
    <location>
        <begin position="1729"/>
        <end position="1781"/>
    </location>
</feature>
<comment type="similarity">
    <text evidence="6">Belongs to the TRAFAC class OBG-HflX-like GTPase superfamily. OBG GTPase family. YchF/OLA1 subfamily.</text>
</comment>
<comment type="subunit">
    <text evidence="6">Monomer.</text>
</comment>
<dbReference type="Pfam" id="PF01926">
    <property type="entry name" value="MMR_HSR1"/>
    <property type="match status" value="1"/>
</dbReference>
<dbReference type="OrthoDB" id="248320at2759"/>
<feature type="compositionally biased region" description="Basic and acidic residues" evidence="7">
    <location>
        <begin position="1440"/>
        <end position="1467"/>
    </location>
</feature>
<keyword evidence="6" id="KW-0963">Cytoplasm</keyword>
<dbReference type="EMBL" id="SSOP01000003">
    <property type="protein sequence ID" value="KAB5596180.1"/>
    <property type="molecule type" value="Genomic_DNA"/>
</dbReference>
<dbReference type="PRINTS" id="PR00326">
    <property type="entry name" value="GTP1OBG"/>
</dbReference>
<feature type="binding site" evidence="6">
    <location>
        <position position="235"/>
    </location>
    <ligand>
        <name>ATP</name>
        <dbReference type="ChEBI" id="CHEBI:30616"/>
    </ligand>
</feature>
<evidence type="ECO:0000256" key="3">
    <source>
        <dbReference type="ARBA" id="ARBA00022741"/>
    </source>
</evidence>
<sequence length="2424" mass="252981">MPPKKAPVQEKKILLGRPSNNLKVGIVGLPNVGKSSFFNVLSKTDLGKAANFPYATIDPEEARIPVPDTRFLWLCDLYKPASQVPAFLTCIDIAGLTAGASTGAGLGNAFLSHVRAVDGIFQVVRAFDDGEVTHVEGEVDPLRDMGIISTELRLKDIEWVEKHLDGLKKGGRGLSNTSLADKAKKEEIATVEKILKCVKDDNKDVRKATWSNKEVEIVNSLTLLTAKPITYLVNLSEKDYIRKKNKWLPKIKAWIDENNPGDPLIPFSVALEERLARLSDEERKEAEKEGATSALGKITQAGYASLDLIRYFTCGPDEVRAWTIRKGTKAPQAAGVIHSDFENKFVCGEIMTYDDLKEYGSEAAVKAAGKLRQQGKPYEMVDGDIAYWKSEEFPVFGGTRRGMFVALALGHLNRTTMSSSRESARIANAQQTLDTLYDISQLLNTQLDRETLATCVSMIESGVNPEALASCVLSDRDAKQSPTHVTMDRFGLHRMQKSEVEADTVDVSEYLSLKLLGRDAKVRISDVFDATKWAGNSTLFAVSNRLGWFVAGTPTGLVASPLAHMRELQASATGDGPAQLEAKRHVQLSGAPYFIHFATSHTKVVVVVRADDNWALEIFNAEDVCKEGSGDVKPVHMFSLGKEDVIDVQPNPSDGSELVAILRGRKSSSSCLDIINITTANRAASWGAADAMDESTALTCISWSVRGKQIVVGTRGGELAQFTPEGERKQTVPPPPSHSSPQAVVSVLWLENSIFHVVYGNPTSDPSDPTHEYEVLNIIFDSKANTASYIKFTDPAPPYGVASRLACRHYARLVGWEPAKHLIFVADGPSTDVGMIACLSPSEAEGKLTPWATLEVDETSRISLPMDEDFNDTSVMGIDLDLTSTEPISNSQEAGDDAAPSPPSPILHLYTSAGLVISYHVLNARGGKYPGMGATNVPSAVSPPARPTTPPAPITTTKPSGFASFGAGTGAFGSSSFGQTPAKPAFGSSTFGSTTPSGAPAFGVSAFGASTTPTKPIPFGQASTTPAGAPAFGQTATFGSTSAFGGGFGKFAPSTTPTTAPSASGGFAGFGSKPATFGTSGGTNIFSGSEPATPKPEGGSSVFGSSAFGTSAKPNGGFAGFGSSAATAKIEIKPREASIAVESAPTSATAKTPLENADEDLSPPGSPAAQSDSGLDLDNINLGGTKKPPAGLNLSDDEEHDPTETPSKPPTASAFAGFGKPSAFGTTSSGSAFAAASPTSGVVKPAAGFGAFGAKSSAPSTGFSFGGAPSQAQGEKSDEPAKPAFAGGSSFGSTTAFGSTSVFGSTTAFGSTSAFGTTSKPGSGFGTPSTFGTTSAPGFGAPSGFGTAAKPTTSSPAESTAPKAGGFASFAAKPGESKGPTGFAGFGDGNKNKVAGDVPAFAAKPVDTKIGFAGFGPNTDKKTASDKKPNDQAKPQESAEPEKVEAKEDKPPTPKQETEKPKQDTKLENNAGAPPKSAFGLLVSSPPPKPKEPIPPSEAPKPLGEVPSKIPIPKAPSLLDRLSPRPEPQEPNEASASGEPPSTKSQSVTPPGSPARPPSPPAAAPPKSITAPVPSHFGSGKSPKPFGSTPLRSSPLASPPVTRGDDAKQEEFAKAAPVNPPALVPKVPSSPFAVPEATKAADNISKPASTGFFGFGKPATVPSKEAKPKQEQWPGSFSSEMKGASVASVTAGSPSITAAPATASPGNAPANLTTKPNPLFSVPAPAALGPTASGAVPPASSVPSSTKPSLFSVPVPGSSGSPFTGVGFKPVSSSPLSAPSTSPAPPSLFSPLAPTALSTSASPAPTPSFGFASFKPITPAAPAPSAPSPFSTSAPPPLVSASSAPPELWSNVEVEFNKLLEQMSNELGKLRQDTVALQQRHLQMSRTGIPSPATIQSIENATRWGLGDLNNLKQVTTVVSKEIDQLKGLNKNFAAQMTELQPGIEKVQAKRNEIARYIKAKKDPKYTRLLKSRTSSPEHIESQIKLRKSLQMVRDRTRQLEDFMATQRSRIHRQKEGKKEFKVPSLDTINRTMRNIDSALAQKSEEISALTARVDRMKLKATKRKTSMNGVAPLALPPAENEKIKLSSAAALNMERSSIRLKNALLQARKETPLNTTAVGAPVESRVAALPKSLPTRPPVPATPSTPSVSHAPPVFSIPAPSLPAFGQPTTPNPPAPKTSTPGGFVLPVATPAIMPNFSPLGKDEFHVTSAYEHSSRRSEKSRMHGSSAKLKTPSPNISRTTVGDDSIAPLPAPALPPTITPAKSFFGGAPAPSPLTGARPPGGFFSFSSSGGPVASTPPPVPKGFSFFQTPAQKATTTAVTPPIPPLPKWASPSPSTSTNGETPARKGKPTKDGDGGSEGRSGDEDEDDEDEDDEDWLPGEDDEDEDEDDDDEDEDDDDEDEDDVSDGVPEGEGDDEDQTARI</sequence>
<feature type="region of interest" description="Disordered" evidence="7">
    <location>
        <begin position="1081"/>
        <end position="1106"/>
    </location>
</feature>
<evidence type="ECO:0000313" key="10">
    <source>
        <dbReference type="EMBL" id="KAB5596180.1"/>
    </source>
</evidence>
<feature type="compositionally biased region" description="Polar residues" evidence="7">
    <location>
        <begin position="1532"/>
        <end position="1549"/>
    </location>
</feature>
<feature type="compositionally biased region" description="Pro residues" evidence="7">
    <location>
        <begin position="2251"/>
        <end position="2260"/>
    </location>
</feature>
<dbReference type="SUPFAM" id="SSF117289">
    <property type="entry name" value="Nucleoporin domain"/>
    <property type="match status" value="1"/>
</dbReference>
<dbReference type="GO" id="GO:0005525">
    <property type="term" value="F:GTP binding"/>
    <property type="evidence" value="ECO:0007669"/>
    <property type="project" value="InterPro"/>
</dbReference>
<gene>
    <name evidence="10" type="ORF">CTheo_452</name>
</gene>
<dbReference type="InterPro" id="IPR031167">
    <property type="entry name" value="G_OBG"/>
</dbReference>
<evidence type="ECO:0000313" key="11">
    <source>
        <dbReference type="Proteomes" id="UP000383932"/>
    </source>
</evidence>
<feature type="domain" description="TGS" evidence="9">
    <location>
        <begin position="307"/>
        <end position="390"/>
    </location>
</feature>
<feature type="compositionally biased region" description="Acidic residues" evidence="7">
    <location>
        <begin position="2365"/>
        <end position="2424"/>
    </location>
</feature>
<dbReference type="Pfam" id="PF16755">
    <property type="entry name" value="Beta-prop_NUP159_NUP214"/>
    <property type="match status" value="1"/>
</dbReference>
<dbReference type="GO" id="GO:0033566">
    <property type="term" value="P:gamma-tubulin complex localization"/>
    <property type="evidence" value="ECO:0007669"/>
    <property type="project" value="InterPro"/>
</dbReference>
<dbReference type="InterPro" id="IPR039462">
    <property type="entry name" value="Nup159/Nup146_N"/>
</dbReference>
<dbReference type="Proteomes" id="UP000383932">
    <property type="component" value="Unassembled WGS sequence"/>
</dbReference>
<keyword evidence="3 6" id="KW-0547">Nucleotide-binding</keyword>
<dbReference type="FunFam" id="1.10.150.300:FF:000001">
    <property type="entry name" value="Ribosome-binding ATPase YchF"/>
    <property type="match status" value="1"/>
</dbReference>
<dbReference type="GO" id="GO:0016887">
    <property type="term" value="F:ATP hydrolysis activity"/>
    <property type="evidence" value="ECO:0007669"/>
    <property type="project" value="UniProtKB-UniRule"/>
</dbReference>
<evidence type="ECO:0000256" key="4">
    <source>
        <dbReference type="ARBA" id="ARBA00022840"/>
    </source>
</evidence>
<evidence type="ECO:0000259" key="8">
    <source>
        <dbReference type="PROSITE" id="PS51710"/>
    </source>
</evidence>
<comment type="subcellular location">
    <subcellularLocation>
        <location evidence="6">Cytoplasm</location>
    </subcellularLocation>
    <subcellularLocation>
        <location evidence="1">Nucleus</location>
    </subcellularLocation>
</comment>
<dbReference type="FunFam" id="3.10.20.30:FF:000001">
    <property type="entry name" value="Ribosome-binding ATPase YchF"/>
    <property type="match status" value="1"/>
</dbReference>
<feature type="compositionally biased region" description="Low complexity" evidence="7">
    <location>
        <begin position="2145"/>
        <end position="2155"/>
    </location>
</feature>
<feature type="compositionally biased region" description="Low complexity" evidence="7">
    <location>
        <begin position="1828"/>
        <end position="1843"/>
    </location>
</feature>
<dbReference type="Pfam" id="PF12554">
    <property type="entry name" value="MOZART1"/>
    <property type="match status" value="1"/>
</dbReference>
<keyword evidence="6" id="KW-0378">Hydrolase</keyword>
<name>A0A5N5QWQ5_9AGAM</name>
<evidence type="ECO:0000256" key="5">
    <source>
        <dbReference type="ARBA" id="ARBA00023242"/>
    </source>
</evidence>
<dbReference type="InterPro" id="IPR006073">
    <property type="entry name" value="GTP-bd"/>
</dbReference>
<feature type="region of interest" description="Disordered" evidence="7">
    <location>
        <begin position="1137"/>
        <end position="1220"/>
    </location>
</feature>
<feature type="compositionally biased region" description="Pro residues" evidence="7">
    <location>
        <begin position="1551"/>
        <end position="1564"/>
    </location>
</feature>
<feature type="compositionally biased region" description="Basic and acidic residues" evidence="7">
    <location>
        <begin position="1603"/>
        <end position="1613"/>
    </location>
</feature>
<feature type="compositionally biased region" description="Polar residues" evidence="7">
    <location>
        <begin position="2234"/>
        <end position="2244"/>
    </location>
</feature>